<evidence type="ECO:0000313" key="2">
    <source>
        <dbReference type="Proteomes" id="UP000830671"/>
    </source>
</evidence>
<keyword evidence="2" id="KW-1185">Reference proteome</keyword>
<organism evidence="1 2">
    <name type="scientific">Colletotrichum lupini</name>
    <dbReference type="NCBI Taxonomy" id="145971"/>
    <lineage>
        <taxon>Eukaryota</taxon>
        <taxon>Fungi</taxon>
        <taxon>Dikarya</taxon>
        <taxon>Ascomycota</taxon>
        <taxon>Pezizomycotina</taxon>
        <taxon>Sordariomycetes</taxon>
        <taxon>Hypocreomycetidae</taxon>
        <taxon>Glomerellales</taxon>
        <taxon>Glomerellaceae</taxon>
        <taxon>Colletotrichum</taxon>
        <taxon>Colletotrichum acutatum species complex</taxon>
    </lineage>
</organism>
<name>A0A9Q8SHG5_9PEZI</name>
<protein>
    <submittedName>
        <fullName evidence="1">Uncharacterized protein</fullName>
    </submittedName>
</protein>
<dbReference type="EMBL" id="CP019474">
    <property type="protein sequence ID" value="UQC76991.1"/>
    <property type="molecule type" value="Genomic_DNA"/>
</dbReference>
<dbReference type="KEGG" id="clup:CLUP02_02457"/>
<dbReference type="AlphaFoldDB" id="A0A9Q8SHG5"/>
<accession>A0A9Q8SHG5</accession>
<sequence>MCKVAKGCRLDQRKKLWTQTFQGCEWTDGTATGGKEDASFLSFLSVMVEWHLSGRFFSPSFRFSIGLEGWSPLPSQSGRFSQSGYFWSGCSPSRGGEQVPGAGHAAPTTPQASNVAGQATTTNFLKSGAGVNSYREETLNVLDELLASTGKEYLIPCVGGGLKETPKRSRGAARKGKERTRHLVVRTSTLYPLTCYWHLPQ</sequence>
<gene>
    <name evidence="1" type="ORF">CLUP02_02457</name>
</gene>
<dbReference type="Proteomes" id="UP000830671">
    <property type="component" value="Chromosome 2"/>
</dbReference>
<reference evidence="1" key="1">
    <citation type="journal article" date="2021" name="Mol. Plant Microbe Interact.">
        <title>Complete Genome Sequence of the Plant-Pathogenic Fungus Colletotrichum lupini.</title>
        <authorList>
            <person name="Baroncelli R."/>
            <person name="Pensec F."/>
            <person name="Da Lio D."/>
            <person name="Boufleur T."/>
            <person name="Vicente I."/>
            <person name="Sarrocco S."/>
            <person name="Picot A."/>
            <person name="Baraldi E."/>
            <person name="Sukno S."/>
            <person name="Thon M."/>
            <person name="Le Floch G."/>
        </authorList>
    </citation>
    <scope>NUCLEOTIDE SEQUENCE</scope>
    <source>
        <strain evidence="1">IMI 504893</strain>
    </source>
</reference>
<evidence type="ECO:0000313" key="1">
    <source>
        <dbReference type="EMBL" id="UQC76991.1"/>
    </source>
</evidence>
<dbReference type="GeneID" id="73336499"/>
<dbReference type="RefSeq" id="XP_049138632.1">
    <property type="nucleotide sequence ID" value="XM_049281489.1"/>
</dbReference>
<proteinExistence type="predicted"/>